<feature type="region of interest" description="Disordered" evidence="2">
    <location>
        <begin position="387"/>
        <end position="445"/>
    </location>
</feature>
<feature type="compositionally biased region" description="Basic residues" evidence="2">
    <location>
        <begin position="607"/>
        <end position="618"/>
    </location>
</feature>
<feature type="region of interest" description="Disordered" evidence="2">
    <location>
        <begin position="556"/>
        <end position="618"/>
    </location>
</feature>
<dbReference type="Gene3D" id="3.30.70.330">
    <property type="match status" value="1"/>
</dbReference>
<keyword evidence="1" id="KW-0694">RNA-binding</keyword>
<dbReference type="SMART" id="SM00360">
    <property type="entry name" value="RRM"/>
    <property type="match status" value="1"/>
</dbReference>
<feature type="region of interest" description="Disordered" evidence="2">
    <location>
        <begin position="107"/>
        <end position="140"/>
    </location>
</feature>
<dbReference type="CDD" id="cd00590">
    <property type="entry name" value="RRM_SF"/>
    <property type="match status" value="1"/>
</dbReference>
<dbReference type="PANTHER" id="PTHR34427">
    <property type="entry name" value="DUF4283 DOMAIN PROTEIN"/>
    <property type="match status" value="1"/>
</dbReference>
<evidence type="ECO:0000313" key="4">
    <source>
        <dbReference type="EMBL" id="CCA66179.1"/>
    </source>
</evidence>
<dbReference type="InterPro" id="IPR035979">
    <property type="entry name" value="RBD_domain_sf"/>
</dbReference>
<feature type="region of interest" description="Disordered" evidence="2">
    <location>
        <begin position="485"/>
        <end position="518"/>
    </location>
</feature>
<name>F4NCK8_BETVV</name>
<evidence type="ECO:0000259" key="3">
    <source>
        <dbReference type="PROSITE" id="PS50102"/>
    </source>
</evidence>
<dbReference type="PANTHER" id="PTHR34427:SF5">
    <property type="entry name" value="DUF4283 DOMAIN-CONTAINING PROTEIN"/>
    <property type="match status" value="1"/>
</dbReference>
<dbReference type="Pfam" id="PF00076">
    <property type="entry name" value="RRM_1"/>
    <property type="match status" value="1"/>
</dbReference>
<feature type="compositionally biased region" description="Basic and acidic residues" evidence="2">
    <location>
        <begin position="396"/>
        <end position="405"/>
    </location>
</feature>
<evidence type="ECO:0000256" key="2">
    <source>
        <dbReference type="SAM" id="MobiDB-lite"/>
    </source>
</evidence>
<dbReference type="AlphaFoldDB" id="F4NCK8"/>
<accession>F4NCK8</accession>
<feature type="domain" description="RRM" evidence="3">
    <location>
        <begin position="34"/>
        <end position="111"/>
    </location>
</feature>
<dbReference type="InterPro" id="IPR012677">
    <property type="entry name" value="Nucleotide-bd_a/b_plait_sf"/>
</dbReference>
<reference evidence="4" key="1">
    <citation type="journal article" date="2014" name="Plant J.">
        <title>Profiling of extensively diversified plant LINEs reveals distinct plant-specific subclades.</title>
        <authorList>
            <person name="Heitkam T."/>
            <person name="Holtgrawe D."/>
            <person name="Dohm J.C."/>
            <person name="Minoche A.E."/>
            <person name="Himmelbauer H."/>
            <person name="Weisshaar B."/>
            <person name="Schmidt T."/>
        </authorList>
    </citation>
    <scope>NUCLEOTIDE SEQUENCE</scope>
</reference>
<dbReference type="InterPro" id="IPR000504">
    <property type="entry name" value="RRM_dom"/>
</dbReference>
<evidence type="ECO:0000256" key="1">
    <source>
        <dbReference type="PROSITE-ProRule" id="PRU00176"/>
    </source>
</evidence>
<sequence length="684" mass="77914">MRERERIPRERNQEDQWTVVTRKKPRTHHSQALQTCFINHLPKYITTSDLAKIFRTHGAINNIHIPESQTNPNHLYAFVQFAYPQSLATAIRDENGRLIGKSRITVFPAKYDKRQPPPRHQNTTSSHSRRQNKNPLHLRSAPKMAFIQSGKSFKEAAEASNQKGQPTQKNPSEKTPNTNHTLSKPNPTKHRIMSSRVLGEDTEKIRGELGEIDLESDIAAAMKGKICEENKEWLERSSIAISQNFQSSESILEHILAEGVNNLTIKSMGGLQHLIIFDSKEDKESMIESEWLGRWFMAFKDVDKQSKALWRETWISIHGVPLVAWGYDNFYDIGCVFGKVISVQYKQLDCAYIKVCTDCMFDIHCKISMDVDDKQYHVFVSEKQQQWQQDQKQSQKAHEEVKVKSASENGGSKGSDEPNPGNVPNHEGDEPVTAEPKSHFLNDEPLNATKTDIEKRALENHEQPLASNSLNHSSDHLENIKLTNDDVDSNKWKPNHQLIRSPNHSQSNQFTQKTPEPTQQTFYLDKPTQELHKSQGKRKSPARSLSFQNTIFSPIKTTNTFGPLLRPNKTKASSSSTLGSTSCSGPLFPPGFEESIPSQTKRDQEKRRKRKLERRNKMRKALTYVKSTSPKPSPIHLPKSIQIDDVIQMANTLGLSFDGPVEELERRIGVILTNQKLNWDANLS</sequence>
<dbReference type="SUPFAM" id="SSF54928">
    <property type="entry name" value="RNA-binding domain, RBD"/>
    <property type="match status" value="1"/>
</dbReference>
<feature type="compositionally biased region" description="Low complexity" evidence="2">
    <location>
        <begin position="573"/>
        <end position="585"/>
    </location>
</feature>
<organism evidence="4">
    <name type="scientific">Beta vulgaris subsp. vulgaris</name>
    <name type="common">Beet</name>
    <dbReference type="NCBI Taxonomy" id="3555"/>
    <lineage>
        <taxon>Eukaryota</taxon>
        <taxon>Viridiplantae</taxon>
        <taxon>Streptophyta</taxon>
        <taxon>Embryophyta</taxon>
        <taxon>Tracheophyta</taxon>
        <taxon>Spermatophyta</taxon>
        <taxon>Magnoliopsida</taxon>
        <taxon>eudicotyledons</taxon>
        <taxon>Gunneridae</taxon>
        <taxon>Pentapetalae</taxon>
        <taxon>Caryophyllales</taxon>
        <taxon>Chenopodiaceae</taxon>
        <taxon>Betoideae</taxon>
        <taxon>Beta</taxon>
    </lineage>
</organism>
<dbReference type="GO" id="GO:0003723">
    <property type="term" value="F:RNA binding"/>
    <property type="evidence" value="ECO:0007669"/>
    <property type="project" value="UniProtKB-UniRule"/>
</dbReference>
<feature type="compositionally biased region" description="Polar residues" evidence="2">
    <location>
        <begin position="159"/>
        <end position="186"/>
    </location>
</feature>
<feature type="region of interest" description="Disordered" evidence="2">
    <location>
        <begin position="152"/>
        <end position="191"/>
    </location>
</feature>
<protein>
    <recommendedName>
        <fullName evidence="3">RRM domain-containing protein</fullName>
    </recommendedName>
</protein>
<dbReference type="PROSITE" id="PS50102">
    <property type="entry name" value="RRM"/>
    <property type="match status" value="1"/>
</dbReference>
<proteinExistence type="predicted"/>
<dbReference type="EMBL" id="FR852857">
    <property type="protein sequence ID" value="CCA66179.1"/>
    <property type="molecule type" value="Genomic_DNA"/>
</dbReference>
<feature type="compositionally biased region" description="Polar residues" evidence="2">
    <location>
        <begin position="498"/>
        <end position="518"/>
    </location>
</feature>